<evidence type="ECO:0000256" key="12">
    <source>
        <dbReference type="ARBA" id="ARBA00023170"/>
    </source>
</evidence>
<proteinExistence type="inferred from homology"/>
<dbReference type="SUPFAM" id="SSF56935">
    <property type="entry name" value="Porins"/>
    <property type="match status" value="1"/>
</dbReference>
<reference evidence="21" key="3">
    <citation type="submission" date="2017-09" db="EMBL/GenBank/DDBJ databases">
        <title>FDA dAtabase for Regulatory Grade micrObial Sequences (FDA-ARGOS): Supporting development and validation of Infectious Disease Dx tests.</title>
        <authorList>
            <person name="Minogue T."/>
            <person name="Wolcott M."/>
            <person name="Wasieloski L."/>
            <person name="Aguilar W."/>
            <person name="Moore D."/>
            <person name="Tallon L."/>
            <person name="Sadzewicz L."/>
            <person name="Ott S."/>
            <person name="Zhao X."/>
            <person name="Nagaraj S."/>
            <person name="Vavikolanu K."/>
            <person name="Aluvathingal J."/>
            <person name="Nadendla S."/>
            <person name="Sichtig H."/>
        </authorList>
    </citation>
    <scope>NUCLEOTIDE SEQUENCE [LARGE SCALE GENOMIC DNA]</scope>
    <source>
        <strain evidence="21">FDAARGOS_390</strain>
    </source>
</reference>
<keyword evidence="6 14" id="KW-0812">Transmembrane</keyword>
<dbReference type="PANTHER" id="PTHR32552:SF89">
    <property type="entry name" value="CATECHOLATE SIDEROPHORE RECEPTOR FIU"/>
    <property type="match status" value="1"/>
</dbReference>
<organism evidence="19 21">
    <name type="scientific">Burkholderia gladioli</name>
    <name type="common">Pseudomonas marginata</name>
    <name type="synonym">Phytomonas marginata</name>
    <dbReference type="NCBI Taxonomy" id="28095"/>
    <lineage>
        <taxon>Bacteria</taxon>
        <taxon>Pseudomonadati</taxon>
        <taxon>Pseudomonadota</taxon>
        <taxon>Betaproteobacteria</taxon>
        <taxon>Burkholderiales</taxon>
        <taxon>Burkholderiaceae</taxon>
        <taxon>Burkholderia</taxon>
    </lineage>
</organism>
<keyword evidence="7" id="KW-0732">Signal</keyword>
<evidence type="ECO:0000259" key="16">
    <source>
        <dbReference type="Pfam" id="PF00593"/>
    </source>
</evidence>
<evidence type="ECO:0000256" key="2">
    <source>
        <dbReference type="ARBA" id="ARBA00009810"/>
    </source>
</evidence>
<keyword evidence="5" id="KW-0410">Iron transport</keyword>
<evidence type="ECO:0000313" key="21">
    <source>
        <dbReference type="Proteomes" id="UP000220629"/>
    </source>
</evidence>
<dbReference type="AlphaFoldDB" id="A0A095F0M7"/>
<dbReference type="KEGG" id="bgo:BM43_4016"/>
<evidence type="ECO:0000256" key="3">
    <source>
        <dbReference type="ARBA" id="ARBA00022448"/>
    </source>
</evidence>
<evidence type="ECO:0000256" key="10">
    <source>
        <dbReference type="ARBA" id="ARBA00023077"/>
    </source>
</evidence>
<comment type="caution">
    <text evidence="19">The sequence shown here is derived from an EMBL/GenBank/DDBJ whole genome shotgun (WGS) entry which is preliminary data.</text>
</comment>
<dbReference type="Proteomes" id="UP000029590">
    <property type="component" value="Unassembled WGS sequence"/>
</dbReference>
<dbReference type="EMBL" id="PDDY01000004">
    <property type="protein sequence ID" value="PEH37900.1"/>
    <property type="molecule type" value="Genomic_DNA"/>
</dbReference>
<dbReference type="Proteomes" id="UP000220629">
    <property type="component" value="Unassembled WGS sequence"/>
</dbReference>
<dbReference type="InterPro" id="IPR037066">
    <property type="entry name" value="Plug_dom_sf"/>
</dbReference>
<keyword evidence="4 14" id="KW-1134">Transmembrane beta strand</keyword>
<dbReference type="GO" id="GO:0015344">
    <property type="term" value="F:siderophore uptake transmembrane transporter activity"/>
    <property type="evidence" value="ECO:0007669"/>
    <property type="project" value="TreeGrafter"/>
</dbReference>
<evidence type="ECO:0000256" key="1">
    <source>
        <dbReference type="ARBA" id="ARBA00004571"/>
    </source>
</evidence>
<dbReference type="Pfam" id="PF00593">
    <property type="entry name" value="TonB_dep_Rec_b-barrel"/>
    <property type="match status" value="1"/>
</dbReference>
<evidence type="ECO:0000256" key="7">
    <source>
        <dbReference type="ARBA" id="ARBA00022729"/>
    </source>
</evidence>
<evidence type="ECO:0000256" key="4">
    <source>
        <dbReference type="ARBA" id="ARBA00022452"/>
    </source>
</evidence>
<comment type="subcellular location">
    <subcellularLocation>
        <location evidence="1 14">Cell outer membrane</location>
        <topology evidence="1 14">Multi-pass membrane protein</topology>
    </subcellularLocation>
</comment>
<evidence type="ECO:0000313" key="19">
    <source>
        <dbReference type="EMBL" id="PEH37900.1"/>
    </source>
</evidence>
<dbReference type="Gene3D" id="2.40.170.20">
    <property type="entry name" value="TonB-dependent receptor, beta-barrel domain"/>
    <property type="match status" value="1"/>
</dbReference>
<keyword evidence="8" id="KW-0408">Iron</keyword>
<dbReference type="Pfam" id="PF07715">
    <property type="entry name" value="Plug"/>
    <property type="match status" value="1"/>
</dbReference>
<evidence type="ECO:0000256" key="13">
    <source>
        <dbReference type="ARBA" id="ARBA00023237"/>
    </source>
</evidence>
<keyword evidence="3 14" id="KW-0813">Transport</keyword>
<gene>
    <name evidence="19" type="ORF">CRM94_25900</name>
    <name evidence="18" type="ORF">DM48_7482</name>
</gene>
<keyword evidence="13 14" id="KW-0998">Cell outer membrane</keyword>
<keyword evidence="11 14" id="KW-0472">Membrane</keyword>
<dbReference type="InterPro" id="IPR012910">
    <property type="entry name" value="Plug_dom"/>
</dbReference>
<accession>A0A095F0M7</accession>
<protein>
    <submittedName>
        <fullName evidence="18">TonB dependent receptor family protein</fullName>
    </submittedName>
    <submittedName>
        <fullName evidence="19">TonB-dependent receptor</fullName>
    </submittedName>
</protein>
<sequence length="780" mass="83781">MVVGAAIPPSVYAQTAPAAGSGDTTDIGRVSATGSGGKAASTVNGPSATGVTRKEIGGGLIVDEDVPKSKSSVTRDFIQKQQPSADVFQILKYSPGANAAAGDAYGLNQGVISVRGLEGGQMGFNFEGMPLNVASNWSVFPGEWIDTENTDVVTLNQGTPDLSSPDVNATGGVVDLFLHTPSHERGGLVDMSYGTDAARRVFARLESGDIGDTGLRGFISFSHIDANHFRGPGKDRKDHVDMGVVKDWGGGSMTKFALTYSEIVRDTYKNPTLAQYSRDRGMGSASNYAPTYASGGTSYYQLLKNPWRNLLVSVPSTFVVNEATRVTVTPYVFYGYGASGSATTLNESSVGFGNTVQAVDLNNNGTVNDRSVLVYNPILESNVRAGVTAKVDYTISNHELVAGAWFQHSTDHLYRPYSYANSDGTAVDYRGSSNQIRLSNGQVINGWDQDTRDNFGALFVGDTVSYLGERLKFDAGVKQLWMQRKGINGVPSTVTETEATHWATLPTFAVRFTPADGHQLFAGVSTGYRILPAGSLYPRYNATTGAVSTQAQPNQPSERSVSFELGYRFHGPIFTTSTTLFRYDFKNRQISSTVCDPGCYSSPINGGRQSGEGVDFEIGLRPFHNFRPYASFEYLHTEIKDDIATSGTTLPTSGKSAVRSPKVQAAFAVDYDDGRWFGNLGVKYVGSQYSTFMNDEKIPSYTTIDTTMGVRLPSTRFLKKPEIRVNVLNLLNRHYLSGAYSVTTNAKATTADNGATIAGSSPTYLVGNGVTAVLTFATAF</sequence>
<reference evidence="19" key="2">
    <citation type="submission" date="2017-09" db="EMBL/GenBank/DDBJ databases">
        <title>FDA dAtabase for Regulatory Grade micrObial Sequences (FDA-ARGOS): Supporting development and validation of Infectious Disease Dx tests.</title>
        <authorList>
            <person name="Minogue T."/>
            <person name="Wolcott M."/>
            <person name="Wasieloski L."/>
            <person name="Aguilar W."/>
            <person name="Moore D."/>
            <person name="Tallon L.J."/>
            <person name="Sadzewicz L."/>
            <person name="Ott S."/>
            <person name="Zhao X."/>
            <person name="Nagaraj S."/>
            <person name="Vavikolanu K."/>
            <person name="Aluvathingal J."/>
            <person name="Nadendla S."/>
            <person name="Sichtig H."/>
        </authorList>
    </citation>
    <scope>NUCLEOTIDE SEQUENCE</scope>
    <source>
        <strain evidence="19">FDAARGOS_390</strain>
    </source>
</reference>
<reference evidence="18 20" key="1">
    <citation type="submission" date="2014-04" db="EMBL/GenBank/DDBJ databases">
        <authorList>
            <person name="Bishop-Lilly K.A."/>
            <person name="Broomall S.M."/>
            <person name="Chain P.S."/>
            <person name="Chertkov O."/>
            <person name="Coyne S.R."/>
            <person name="Daligault H.E."/>
            <person name="Davenport K.W."/>
            <person name="Erkkila T."/>
            <person name="Frey K.G."/>
            <person name="Gibbons H.S."/>
            <person name="Gu W."/>
            <person name="Jaissle J."/>
            <person name="Johnson S.L."/>
            <person name="Koroleva G.I."/>
            <person name="Ladner J.T."/>
            <person name="Lo C.-C."/>
            <person name="Minogue T.D."/>
            <person name="Munk C."/>
            <person name="Palacios G.F."/>
            <person name="Redden C.L."/>
            <person name="Rosenzweig C.N."/>
            <person name="Scholz M.B."/>
            <person name="Teshima H."/>
            <person name="Xu Y."/>
        </authorList>
    </citation>
    <scope>NUCLEOTIDE SEQUENCE [LARGE SCALE GENOMIC DNA]</scope>
    <source>
        <strain evidence="18">Gladioli</strain>
        <strain evidence="20">gladioli</strain>
    </source>
</reference>
<evidence type="ECO:0000256" key="5">
    <source>
        <dbReference type="ARBA" id="ARBA00022496"/>
    </source>
</evidence>
<evidence type="ECO:0000256" key="15">
    <source>
        <dbReference type="RuleBase" id="RU003357"/>
    </source>
</evidence>
<evidence type="ECO:0000256" key="8">
    <source>
        <dbReference type="ARBA" id="ARBA00023004"/>
    </source>
</evidence>
<dbReference type="PROSITE" id="PS52016">
    <property type="entry name" value="TONB_DEPENDENT_REC_3"/>
    <property type="match status" value="1"/>
</dbReference>
<name>A0A095F0M7_BURGA</name>
<keyword evidence="10 15" id="KW-0798">TonB box</keyword>
<dbReference type="InterPro" id="IPR039426">
    <property type="entry name" value="TonB-dep_rcpt-like"/>
</dbReference>
<evidence type="ECO:0000256" key="6">
    <source>
        <dbReference type="ARBA" id="ARBA00022692"/>
    </source>
</evidence>
<evidence type="ECO:0000313" key="18">
    <source>
        <dbReference type="EMBL" id="KGC11216.1"/>
    </source>
</evidence>
<evidence type="ECO:0000313" key="20">
    <source>
        <dbReference type="Proteomes" id="UP000029590"/>
    </source>
</evidence>
<dbReference type="GO" id="GO:0009279">
    <property type="term" value="C:cell outer membrane"/>
    <property type="evidence" value="ECO:0007669"/>
    <property type="project" value="UniProtKB-SubCell"/>
</dbReference>
<dbReference type="Gene3D" id="2.170.130.10">
    <property type="entry name" value="TonB-dependent receptor, plug domain"/>
    <property type="match status" value="1"/>
</dbReference>
<evidence type="ECO:0000256" key="14">
    <source>
        <dbReference type="PROSITE-ProRule" id="PRU01360"/>
    </source>
</evidence>
<evidence type="ECO:0000256" key="9">
    <source>
        <dbReference type="ARBA" id="ARBA00023065"/>
    </source>
</evidence>
<keyword evidence="9" id="KW-0406">Ion transport</keyword>
<comment type="similarity">
    <text evidence="2 14 15">Belongs to the TonB-dependent receptor family.</text>
</comment>
<evidence type="ECO:0000256" key="11">
    <source>
        <dbReference type="ARBA" id="ARBA00023136"/>
    </source>
</evidence>
<dbReference type="EMBL" id="JPGG01000017">
    <property type="protein sequence ID" value="KGC11216.1"/>
    <property type="molecule type" value="Genomic_DNA"/>
</dbReference>
<feature type="domain" description="TonB-dependent receptor-like beta-barrel" evidence="16">
    <location>
        <begin position="291"/>
        <end position="730"/>
    </location>
</feature>
<dbReference type="InterPro" id="IPR036942">
    <property type="entry name" value="Beta-barrel_TonB_sf"/>
</dbReference>
<dbReference type="PANTHER" id="PTHR32552">
    <property type="entry name" value="FERRICHROME IRON RECEPTOR-RELATED"/>
    <property type="match status" value="1"/>
</dbReference>
<dbReference type="InterPro" id="IPR000531">
    <property type="entry name" value="Beta-barrel_TonB"/>
</dbReference>
<evidence type="ECO:0000259" key="17">
    <source>
        <dbReference type="Pfam" id="PF07715"/>
    </source>
</evidence>
<keyword evidence="12 19" id="KW-0675">Receptor</keyword>
<feature type="domain" description="TonB-dependent receptor plug" evidence="17">
    <location>
        <begin position="64"/>
        <end position="173"/>
    </location>
</feature>